<evidence type="ECO:0000313" key="4">
    <source>
        <dbReference type="Proteomes" id="UP001329825"/>
    </source>
</evidence>
<organism evidence="3 4">
    <name type="scientific">Kwoniella shivajii</name>
    <dbReference type="NCBI Taxonomy" id="564305"/>
    <lineage>
        <taxon>Eukaryota</taxon>
        <taxon>Fungi</taxon>
        <taxon>Dikarya</taxon>
        <taxon>Basidiomycota</taxon>
        <taxon>Agaricomycotina</taxon>
        <taxon>Tremellomycetes</taxon>
        <taxon>Tremellales</taxon>
        <taxon>Cryptococcaceae</taxon>
        <taxon>Kwoniella</taxon>
    </lineage>
</organism>
<reference evidence="3 4" key="1">
    <citation type="submission" date="2024-01" db="EMBL/GenBank/DDBJ databases">
        <title>Comparative genomics of Cryptococcus and Kwoniella reveals pathogenesis evolution and contrasting modes of karyotype evolution via chromosome fusion or intercentromeric recombination.</title>
        <authorList>
            <person name="Coelho M.A."/>
            <person name="David-Palma M."/>
            <person name="Shea T."/>
            <person name="Bowers K."/>
            <person name="McGinley-Smith S."/>
            <person name="Mohammad A.W."/>
            <person name="Gnirke A."/>
            <person name="Yurkov A.M."/>
            <person name="Nowrousian M."/>
            <person name="Sun S."/>
            <person name="Cuomo C.A."/>
            <person name="Heitman J."/>
        </authorList>
    </citation>
    <scope>NUCLEOTIDE SEQUENCE [LARGE SCALE GENOMIC DNA]</scope>
    <source>
        <strain evidence="3">CBS 11374</strain>
    </source>
</reference>
<dbReference type="EMBL" id="CP141888">
    <property type="protein sequence ID" value="WRT68883.1"/>
    <property type="molecule type" value="Genomic_DNA"/>
</dbReference>
<dbReference type="InterPro" id="IPR000999">
    <property type="entry name" value="RNase_III_dom"/>
</dbReference>
<dbReference type="RefSeq" id="XP_062793622.1">
    <property type="nucleotide sequence ID" value="XM_062937571.1"/>
</dbReference>
<name>A0ABZ1D4N1_9TREE</name>
<dbReference type="Pfam" id="PF00636">
    <property type="entry name" value="Ribonuclease_3"/>
    <property type="match status" value="1"/>
</dbReference>
<dbReference type="SUPFAM" id="SSF54768">
    <property type="entry name" value="dsRNA-binding domain-like"/>
    <property type="match status" value="1"/>
</dbReference>
<evidence type="ECO:0000313" key="3">
    <source>
        <dbReference type="EMBL" id="WRT68883.1"/>
    </source>
</evidence>
<dbReference type="GeneID" id="87957994"/>
<dbReference type="SUPFAM" id="SSF69065">
    <property type="entry name" value="RNase III domain-like"/>
    <property type="match status" value="1"/>
</dbReference>
<accession>A0ABZ1D4N1</accession>
<gene>
    <name evidence="3" type="ORF">IL334_005864</name>
</gene>
<sequence>MAEKALESLSISTLPSFPLPPLPEILDTEIARKVYTHSSFIARPKGSSQLFECEDEGRDNEKLEHLGDSLLDCAVVGLLQDLYPNLNPGVATLLKSHMVNNETLRQICKSYHLHERLIAPEQALPTLRNGEKVLANLFEAYIAGVYYSYLKHGRSNHTGHPHFQPLSSSSSSSSPSSSSSRTSSPGKAVTRGEAMDNLELWLRPLFTPLAQHILNQMKEEQRQRHSLTVGDIGEDSDTDRKAIGANSKLNQWFTAKEGGIPNYPPHAAGSEGWTVMCEATDRDKQKWYGEATRSTKKAAMAVAAYKVIVQFEKVRPEFKG</sequence>
<proteinExistence type="predicted"/>
<dbReference type="PROSITE" id="PS50142">
    <property type="entry name" value="RNASE_3_2"/>
    <property type="match status" value="1"/>
</dbReference>
<evidence type="ECO:0000259" key="2">
    <source>
        <dbReference type="PROSITE" id="PS50142"/>
    </source>
</evidence>
<feature type="domain" description="RNase III" evidence="2">
    <location>
        <begin position="2"/>
        <end position="150"/>
    </location>
</feature>
<evidence type="ECO:0000256" key="1">
    <source>
        <dbReference type="SAM" id="MobiDB-lite"/>
    </source>
</evidence>
<feature type="compositionally biased region" description="Low complexity" evidence="1">
    <location>
        <begin position="167"/>
        <end position="184"/>
    </location>
</feature>
<feature type="region of interest" description="Disordered" evidence="1">
    <location>
        <begin position="158"/>
        <end position="190"/>
    </location>
</feature>
<protein>
    <recommendedName>
        <fullName evidence="2">RNase III domain-containing protein</fullName>
    </recommendedName>
</protein>
<dbReference type="Gene3D" id="1.10.1520.10">
    <property type="entry name" value="Ribonuclease III domain"/>
    <property type="match status" value="1"/>
</dbReference>
<dbReference type="CDD" id="cd00593">
    <property type="entry name" value="RIBOc"/>
    <property type="match status" value="1"/>
</dbReference>
<dbReference type="Proteomes" id="UP001329825">
    <property type="component" value="Chromosome 8"/>
</dbReference>
<keyword evidence="4" id="KW-1185">Reference proteome</keyword>
<dbReference type="SMART" id="SM00535">
    <property type="entry name" value="RIBOc"/>
    <property type="match status" value="1"/>
</dbReference>
<dbReference type="InterPro" id="IPR036389">
    <property type="entry name" value="RNase_III_sf"/>
</dbReference>